<comment type="catalytic activity">
    <reaction evidence="1 10 11">
        <text>Endonucleolytic cleavage to 5'-phosphomonoester.</text>
        <dbReference type="EC" id="3.1.26.4"/>
    </reaction>
</comment>
<evidence type="ECO:0000256" key="5">
    <source>
        <dbReference type="ARBA" id="ARBA00022490"/>
    </source>
</evidence>
<feature type="binding site" evidence="10">
    <location>
        <position position="109"/>
    </location>
    <ligand>
        <name>a divalent metal cation</name>
        <dbReference type="ChEBI" id="CHEBI:60240"/>
    </ligand>
</feature>
<evidence type="ECO:0000256" key="7">
    <source>
        <dbReference type="ARBA" id="ARBA00022723"/>
    </source>
</evidence>
<evidence type="ECO:0000256" key="3">
    <source>
        <dbReference type="ARBA" id="ARBA00004496"/>
    </source>
</evidence>
<proteinExistence type="inferred from homology"/>
<dbReference type="Proteomes" id="UP001179842">
    <property type="component" value="Chromosome"/>
</dbReference>
<evidence type="ECO:0000256" key="1">
    <source>
        <dbReference type="ARBA" id="ARBA00000077"/>
    </source>
</evidence>
<dbReference type="PROSITE" id="PS51975">
    <property type="entry name" value="RNASE_H_2"/>
    <property type="match status" value="1"/>
</dbReference>
<comment type="similarity">
    <text evidence="4">Belongs to the RNase HII family. RnhC subfamily.</text>
</comment>
<evidence type="ECO:0000313" key="13">
    <source>
        <dbReference type="EMBL" id="WGI36385.1"/>
    </source>
</evidence>
<keyword evidence="9 10" id="KW-0378">Hydrolase</keyword>
<keyword evidence="7 10" id="KW-0479">Metal-binding</keyword>
<dbReference type="InterPro" id="IPR024567">
    <property type="entry name" value="RNase_HII/HIII_dom"/>
</dbReference>
<comment type="function">
    <text evidence="2 11">Endonuclease that specifically degrades the RNA of RNA-DNA hybrids.</text>
</comment>
<keyword evidence="8 10" id="KW-0255">Endonuclease</keyword>
<evidence type="ECO:0000313" key="14">
    <source>
        <dbReference type="Proteomes" id="UP001179842"/>
    </source>
</evidence>
<evidence type="ECO:0000256" key="2">
    <source>
        <dbReference type="ARBA" id="ARBA00004065"/>
    </source>
</evidence>
<keyword evidence="6 10" id="KW-0540">Nuclease</keyword>
<feature type="binding site" evidence="10">
    <location>
        <position position="9"/>
    </location>
    <ligand>
        <name>a divalent metal cation</name>
        <dbReference type="ChEBI" id="CHEBI:60240"/>
    </ligand>
</feature>
<comment type="subcellular location">
    <subcellularLocation>
        <location evidence="3">Cytoplasm</location>
    </subcellularLocation>
</comment>
<evidence type="ECO:0000256" key="10">
    <source>
        <dbReference type="PROSITE-ProRule" id="PRU01319"/>
    </source>
</evidence>
<dbReference type="Gene3D" id="3.30.420.10">
    <property type="entry name" value="Ribonuclease H-like superfamily/Ribonuclease H"/>
    <property type="match status" value="1"/>
</dbReference>
<evidence type="ECO:0000256" key="4">
    <source>
        <dbReference type="ARBA" id="ARBA00008378"/>
    </source>
</evidence>
<accession>A0ABY8LT18</accession>
<keyword evidence="14" id="KW-1185">Reference proteome</keyword>
<comment type="cofactor">
    <cofactor evidence="10">
        <name>Mn(2+)</name>
        <dbReference type="ChEBI" id="CHEBI:29035"/>
    </cofactor>
    <cofactor evidence="10">
        <name>Mg(2+)</name>
        <dbReference type="ChEBI" id="CHEBI:18420"/>
    </cofactor>
    <text evidence="10">Manganese or magnesium. Binds 1 divalent metal ion per monomer in the absence of substrate. May bind a second metal ion after substrate binding.</text>
</comment>
<keyword evidence="5" id="KW-0963">Cytoplasm</keyword>
<evidence type="ECO:0000256" key="6">
    <source>
        <dbReference type="ARBA" id="ARBA00022722"/>
    </source>
</evidence>
<reference evidence="13" key="1">
    <citation type="submission" date="2023-04" db="EMBL/GenBank/DDBJ databases">
        <title>Completed genome of Mycoplasma lagogenitalium type strain 12MS.</title>
        <authorList>
            <person name="Spergser J."/>
        </authorList>
    </citation>
    <scope>NUCLEOTIDE SEQUENCE</scope>
    <source>
        <strain evidence="13">12MS</strain>
    </source>
</reference>
<evidence type="ECO:0000256" key="8">
    <source>
        <dbReference type="ARBA" id="ARBA00022759"/>
    </source>
</evidence>
<dbReference type="InterPro" id="IPR036397">
    <property type="entry name" value="RNaseH_sf"/>
</dbReference>
<evidence type="ECO:0000256" key="11">
    <source>
        <dbReference type="RuleBase" id="RU003515"/>
    </source>
</evidence>
<dbReference type="SUPFAM" id="SSF53098">
    <property type="entry name" value="Ribonuclease H-like"/>
    <property type="match status" value="1"/>
</dbReference>
<dbReference type="InterPro" id="IPR001352">
    <property type="entry name" value="RNase_HII/HIII"/>
</dbReference>
<name>A0ABY8LT18_9BACT</name>
<dbReference type="InterPro" id="IPR012337">
    <property type="entry name" value="RNaseH-like_sf"/>
</dbReference>
<dbReference type="EMBL" id="CP122979">
    <property type="protein sequence ID" value="WGI36385.1"/>
    <property type="molecule type" value="Genomic_DNA"/>
</dbReference>
<dbReference type="EC" id="3.1.26.4" evidence="11"/>
<evidence type="ECO:0000259" key="12">
    <source>
        <dbReference type="PROSITE" id="PS51975"/>
    </source>
</evidence>
<dbReference type="RefSeq" id="WP_280101686.1">
    <property type="nucleotide sequence ID" value="NZ_CP122979.1"/>
</dbReference>
<sequence>MNNRVGCDETGVGDYLTPIVACALFIPEENLNFIKSLNIKDSKKLSDEYIISIADKLKNNCIYKISYLSQQNYNKLNKYLNAHELKMLLHLQNINYLEKHNIINEIVLDQFSNIKSISKYITKLVNSSLQVFNIKAPLILETHAEDKYLEVACASILARDYLLTKMKEQQELWNFNFPLGAKSDVKLAAKEFIKIYGLENLEKVAKIHFKTTKEIKNEF</sequence>
<feature type="binding site" evidence="10">
    <location>
        <position position="8"/>
    </location>
    <ligand>
        <name>a divalent metal cation</name>
        <dbReference type="ChEBI" id="CHEBI:60240"/>
    </ligand>
</feature>
<dbReference type="CDD" id="cd06590">
    <property type="entry name" value="RNase_HII_bacteria_HIII_like"/>
    <property type="match status" value="1"/>
</dbReference>
<dbReference type="PANTHER" id="PTHR10954:SF23">
    <property type="entry name" value="RIBONUCLEASE"/>
    <property type="match status" value="1"/>
</dbReference>
<evidence type="ECO:0000256" key="9">
    <source>
        <dbReference type="ARBA" id="ARBA00022801"/>
    </source>
</evidence>
<gene>
    <name evidence="13" type="ORF">QEG99_02840</name>
</gene>
<feature type="domain" description="RNase H type-2" evidence="12">
    <location>
        <begin position="2"/>
        <end position="219"/>
    </location>
</feature>
<organism evidence="13 14">
    <name type="scientific">Mesomycoplasma lagogenitalium</name>
    <dbReference type="NCBI Taxonomy" id="171286"/>
    <lineage>
        <taxon>Bacteria</taxon>
        <taxon>Bacillati</taxon>
        <taxon>Mycoplasmatota</taxon>
        <taxon>Mycoplasmoidales</taxon>
        <taxon>Metamycoplasmataceae</taxon>
        <taxon>Mesomycoplasma</taxon>
    </lineage>
</organism>
<dbReference type="Pfam" id="PF01351">
    <property type="entry name" value="RNase_HII"/>
    <property type="match status" value="1"/>
</dbReference>
<dbReference type="PANTHER" id="PTHR10954">
    <property type="entry name" value="RIBONUCLEASE H2 SUBUNIT A"/>
    <property type="match status" value="1"/>
</dbReference>
<protein>
    <recommendedName>
        <fullName evidence="11">Ribonuclease</fullName>
        <ecNumber evidence="11">3.1.26.4</ecNumber>
    </recommendedName>
</protein>